<reference evidence="4" key="1">
    <citation type="journal article" date="2020" name="Stud. Mycol.">
        <title>101 Dothideomycetes genomes: a test case for predicting lifestyles and emergence of pathogens.</title>
        <authorList>
            <person name="Haridas S."/>
            <person name="Albert R."/>
            <person name="Binder M."/>
            <person name="Bloem J."/>
            <person name="Labutti K."/>
            <person name="Salamov A."/>
            <person name="Andreopoulos B."/>
            <person name="Baker S."/>
            <person name="Barry K."/>
            <person name="Bills G."/>
            <person name="Bluhm B."/>
            <person name="Cannon C."/>
            <person name="Castanera R."/>
            <person name="Culley D."/>
            <person name="Daum C."/>
            <person name="Ezra D."/>
            <person name="Gonzalez J."/>
            <person name="Henrissat B."/>
            <person name="Kuo A."/>
            <person name="Liang C."/>
            <person name="Lipzen A."/>
            <person name="Lutzoni F."/>
            <person name="Magnuson J."/>
            <person name="Mondo S."/>
            <person name="Nolan M."/>
            <person name="Ohm R."/>
            <person name="Pangilinan J."/>
            <person name="Park H.-J."/>
            <person name="Ramirez L."/>
            <person name="Alfaro M."/>
            <person name="Sun H."/>
            <person name="Tritt A."/>
            <person name="Yoshinaga Y."/>
            <person name="Zwiers L.-H."/>
            <person name="Turgeon B."/>
            <person name="Goodwin S."/>
            <person name="Spatafora J."/>
            <person name="Crous P."/>
            <person name="Grigoriev I."/>
        </authorList>
    </citation>
    <scope>NUCLEOTIDE SEQUENCE</scope>
    <source>
        <strain evidence="4">CBS 113389</strain>
    </source>
</reference>
<evidence type="ECO:0000313" key="5">
    <source>
        <dbReference type="Proteomes" id="UP000799767"/>
    </source>
</evidence>
<dbReference type="EMBL" id="MU001639">
    <property type="protein sequence ID" value="KAF2480818.1"/>
    <property type="molecule type" value="Genomic_DNA"/>
</dbReference>
<keyword evidence="3" id="KW-0560">Oxidoreductase</keyword>
<dbReference type="GO" id="GO:0018580">
    <property type="term" value="F:nitronate monooxygenase activity"/>
    <property type="evidence" value="ECO:0007669"/>
    <property type="project" value="InterPro"/>
</dbReference>
<dbReference type="PANTHER" id="PTHR32332:SF34">
    <property type="entry name" value="2-NITROPROPANE DIOXYGENASE FAMILY, PUTATIVE-RELATED"/>
    <property type="match status" value="1"/>
</dbReference>
<dbReference type="CDD" id="cd04730">
    <property type="entry name" value="NPD_like"/>
    <property type="match status" value="1"/>
</dbReference>
<evidence type="ECO:0000256" key="2">
    <source>
        <dbReference type="ARBA" id="ARBA00022643"/>
    </source>
</evidence>
<proteinExistence type="predicted"/>
<evidence type="ECO:0000313" key="4">
    <source>
        <dbReference type="EMBL" id="KAF2480818.1"/>
    </source>
</evidence>
<name>A0A6A6PL66_9PEZI</name>
<dbReference type="PANTHER" id="PTHR32332">
    <property type="entry name" value="2-NITROPROPANE DIOXYGENASE"/>
    <property type="match status" value="1"/>
</dbReference>
<organism evidence="4 5">
    <name type="scientific">Neohortaea acidophila</name>
    <dbReference type="NCBI Taxonomy" id="245834"/>
    <lineage>
        <taxon>Eukaryota</taxon>
        <taxon>Fungi</taxon>
        <taxon>Dikarya</taxon>
        <taxon>Ascomycota</taxon>
        <taxon>Pezizomycotina</taxon>
        <taxon>Dothideomycetes</taxon>
        <taxon>Dothideomycetidae</taxon>
        <taxon>Mycosphaerellales</taxon>
        <taxon>Teratosphaeriaceae</taxon>
        <taxon>Neohortaea</taxon>
    </lineage>
</organism>
<gene>
    <name evidence="4" type="ORF">BDY17DRAFT_302449</name>
</gene>
<protein>
    <submittedName>
        <fullName evidence="4">Uncharacterized protein</fullName>
    </submittedName>
</protein>
<dbReference type="OrthoDB" id="2349068at2759"/>
<dbReference type="Gene3D" id="3.20.20.70">
    <property type="entry name" value="Aldolase class I"/>
    <property type="match status" value="1"/>
</dbReference>
<keyword evidence="2" id="KW-0288">FMN</keyword>
<evidence type="ECO:0000256" key="1">
    <source>
        <dbReference type="ARBA" id="ARBA00022630"/>
    </source>
</evidence>
<dbReference type="Proteomes" id="UP000799767">
    <property type="component" value="Unassembled WGS sequence"/>
</dbReference>
<dbReference type="InterPro" id="IPR013785">
    <property type="entry name" value="Aldolase_TIM"/>
</dbReference>
<sequence>MSLSKSLPWTKSPLIINAPMGGFATAKLSTAVSQAGGVGLIGDDSNMPALADTLAEVDKALSRTDAGLLPVGVGLLLFLVRLDEALPLLEKYRPAIVWMFAAKELAHYADWAARIRAALPKSQIWIQVGSVHAAMEVAATAKPDVMCVQGSDAGGHGYEKGAGFISLLPEISDALAANGHNGISLVAAGGIVDGRSAAAAFALGAQGVVMGTRFLSARETNVHPVYQEALVAASDGGQSTRRSKLFDNLRGPNIWPGAYDGRSILMQSWADHESGVGIEEIRKRHKEALKDDDKGFNADRSGRAVMWAGTGVGLVKKVQPAAEIVEEVRSTAAARLKEVASKL</sequence>
<evidence type="ECO:0000256" key="3">
    <source>
        <dbReference type="ARBA" id="ARBA00023002"/>
    </source>
</evidence>
<dbReference type="RefSeq" id="XP_033587388.1">
    <property type="nucleotide sequence ID" value="XM_033734417.1"/>
</dbReference>
<dbReference type="SUPFAM" id="SSF51412">
    <property type="entry name" value="Inosine monophosphate dehydrogenase (IMPDH)"/>
    <property type="match status" value="1"/>
</dbReference>
<accession>A0A6A6PL66</accession>
<dbReference type="Pfam" id="PF03060">
    <property type="entry name" value="NMO"/>
    <property type="match status" value="1"/>
</dbReference>
<keyword evidence="1" id="KW-0285">Flavoprotein</keyword>
<dbReference type="AlphaFoldDB" id="A0A6A6PL66"/>
<dbReference type="InterPro" id="IPR004136">
    <property type="entry name" value="NMO"/>
</dbReference>
<dbReference type="GeneID" id="54475419"/>
<keyword evidence="5" id="KW-1185">Reference proteome</keyword>